<evidence type="ECO:0000256" key="1">
    <source>
        <dbReference type="ARBA" id="ARBA00004651"/>
    </source>
</evidence>
<evidence type="ECO:0000259" key="7">
    <source>
        <dbReference type="Pfam" id="PF10035"/>
    </source>
</evidence>
<proteinExistence type="predicted"/>
<organism evidence="8 9">
    <name type="scientific">Bavariicoccus seileri</name>
    <dbReference type="NCBI Taxonomy" id="549685"/>
    <lineage>
        <taxon>Bacteria</taxon>
        <taxon>Bacillati</taxon>
        <taxon>Bacillota</taxon>
        <taxon>Bacilli</taxon>
        <taxon>Lactobacillales</taxon>
        <taxon>Enterococcaceae</taxon>
        <taxon>Bavariicoccus</taxon>
    </lineage>
</organism>
<comment type="caution">
    <text evidence="8">The sequence shown here is derived from an EMBL/GenBank/DDBJ whole genome shotgun (WGS) entry which is preliminary data.</text>
</comment>
<reference evidence="8 9" key="1">
    <citation type="journal article" date="2018" name="Nat. Biotechnol.">
        <title>A standardized bacterial taxonomy based on genome phylogeny substantially revises the tree of life.</title>
        <authorList>
            <person name="Parks D.H."/>
            <person name="Chuvochina M."/>
            <person name="Waite D.W."/>
            <person name="Rinke C."/>
            <person name="Skarshewski A."/>
            <person name="Chaumeil P.A."/>
            <person name="Hugenholtz P."/>
        </authorList>
    </citation>
    <scope>NUCLEOTIDE SEQUENCE [LARGE SCALE GENOMIC DNA]</scope>
    <source>
        <strain evidence="8">UBA11306</strain>
    </source>
</reference>
<evidence type="ECO:0000313" key="8">
    <source>
        <dbReference type="EMBL" id="HCS93635.1"/>
    </source>
</evidence>
<protein>
    <submittedName>
        <fullName evidence="8">YitT family protein</fullName>
    </submittedName>
</protein>
<feature type="domain" description="DUF2179" evidence="7">
    <location>
        <begin position="226"/>
        <end position="274"/>
    </location>
</feature>
<feature type="transmembrane region" description="Helical" evidence="6">
    <location>
        <begin position="59"/>
        <end position="79"/>
    </location>
</feature>
<feature type="transmembrane region" description="Helical" evidence="6">
    <location>
        <begin position="12"/>
        <end position="32"/>
    </location>
</feature>
<dbReference type="Pfam" id="PF10035">
    <property type="entry name" value="DUF2179"/>
    <property type="match status" value="1"/>
</dbReference>
<sequence length="292" mass="31873">MINKLYLHRIGHRLSAAIIYGVLSAVAMNYFFRPGNIYSNGVTGISQIITELIRRSTGISMSVGIWIFIVNIPLFFLAWFKIGKQFTIFTLVAVACNSLAIILIPENTIITDPIICAIFGGALSGAGVGFAFKQGISSGGMDIISFIIKKKTQRRIGGIIMLINGVIVFIAGAFFGWPAMFYSALSIITNGRMVDFIFTNQVKAQVLIITRDPEAVSKAIIDNLHRGVTVIKGAEGGYTKSTEAVLISVITRYELPILEKVLHSVDAKSFASVSYDCKIIGNFNEMKNEATE</sequence>
<keyword evidence="3 6" id="KW-0812">Transmembrane</keyword>
<gene>
    <name evidence="8" type="ORF">DIW15_02855</name>
</gene>
<keyword evidence="4 6" id="KW-1133">Transmembrane helix</keyword>
<evidence type="ECO:0000256" key="2">
    <source>
        <dbReference type="ARBA" id="ARBA00022475"/>
    </source>
</evidence>
<evidence type="ECO:0000256" key="5">
    <source>
        <dbReference type="ARBA" id="ARBA00023136"/>
    </source>
</evidence>
<dbReference type="Proteomes" id="UP000262195">
    <property type="component" value="Unassembled WGS sequence"/>
</dbReference>
<feature type="transmembrane region" description="Helical" evidence="6">
    <location>
        <begin position="156"/>
        <end position="177"/>
    </location>
</feature>
<dbReference type="InterPro" id="IPR015867">
    <property type="entry name" value="N-reg_PII/ATP_PRibTrfase_C"/>
</dbReference>
<keyword evidence="2" id="KW-1003">Cell membrane</keyword>
<feature type="transmembrane region" description="Helical" evidence="6">
    <location>
        <begin position="86"/>
        <end position="104"/>
    </location>
</feature>
<comment type="subcellular location">
    <subcellularLocation>
        <location evidence="1">Cell membrane</location>
        <topology evidence="1">Multi-pass membrane protein</topology>
    </subcellularLocation>
</comment>
<dbReference type="CDD" id="cd16380">
    <property type="entry name" value="YitT_C"/>
    <property type="match status" value="1"/>
</dbReference>
<dbReference type="InterPro" id="IPR051461">
    <property type="entry name" value="UPF0750_membrane"/>
</dbReference>
<evidence type="ECO:0000256" key="3">
    <source>
        <dbReference type="ARBA" id="ARBA00022692"/>
    </source>
</evidence>
<dbReference type="STRING" id="1121105.GCA_000421665_01920"/>
<dbReference type="Pfam" id="PF02588">
    <property type="entry name" value="YitT_membrane"/>
    <property type="match status" value="1"/>
</dbReference>
<name>A0A3D4S474_9ENTE</name>
<evidence type="ECO:0000256" key="4">
    <source>
        <dbReference type="ARBA" id="ARBA00022989"/>
    </source>
</evidence>
<feature type="transmembrane region" description="Helical" evidence="6">
    <location>
        <begin position="110"/>
        <end position="132"/>
    </location>
</feature>
<dbReference type="PANTHER" id="PTHR33545">
    <property type="entry name" value="UPF0750 MEMBRANE PROTEIN YITT-RELATED"/>
    <property type="match status" value="1"/>
</dbReference>
<dbReference type="AlphaFoldDB" id="A0A3D4S474"/>
<keyword evidence="5 6" id="KW-0472">Membrane</keyword>
<evidence type="ECO:0000256" key="6">
    <source>
        <dbReference type="SAM" id="Phobius"/>
    </source>
</evidence>
<accession>A0A3D4S474</accession>
<dbReference type="InterPro" id="IPR003740">
    <property type="entry name" value="YitT"/>
</dbReference>
<evidence type="ECO:0000313" key="9">
    <source>
        <dbReference type="Proteomes" id="UP000262195"/>
    </source>
</evidence>
<dbReference type="GO" id="GO:0005886">
    <property type="term" value="C:plasma membrane"/>
    <property type="evidence" value="ECO:0007669"/>
    <property type="project" value="UniProtKB-SubCell"/>
</dbReference>
<dbReference type="PIRSF" id="PIRSF006483">
    <property type="entry name" value="Membrane_protein_YitT"/>
    <property type="match status" value="1"/>
</dbReference>
<dbReference type="Gene3D" id="3.30.70.120">
    <property type="match status" value="1"/>
</dbReference>
<dbReference type="PANTHER" id="PTHR33545:SF5">
    <property type="entry name" value="UPF0750 MEMBRANE PROTEIN YITT"/>
    <property type="match status" value="1"/>
</dbReference>
<dbReference type="InterPro" id="IPR019264">
    <property type="entry name" value="DUF2179"/>
</dbReference>
<dbReference type="EMBL" id="DQHO01000016">
    <property type="protein sequence ID" value="HCS93635.1"/>
    <property type="molecule type" value="Genomic_DNA"/>
</dbReference>